<dbReference type="EMBL" id="JBBBZM010000554">
    <property type="protein sequence ID" value="KAL0630523.1"/>
    <property type="molecule type" value="Genomic_DNA"/>
</dbReference>
<evidence type="ECO:0000256" key="1">
    <source>
        <dbReference type="SAM" id="MobiDB-lite"/>
    </source>
</evidence>
<feature type="region of interest" description="Disordered" evidence="1">
    <location>
        <begin position="502"/>
        <end position="565"/>
    </location>
</feature>
<feature type="compositionally biased region" description="Acidic residues" evidence="1">
    <location>
        <begin position="526"/>
        <end position="536"/>
    </location>
</feature>
<proteinExistence type="predicted"/>
<organism evidence="3 4">
    <name type="scientific">Discina gigas</name>
    <dbReference type="NCBI Taxonomy" id="1032678"/>
    <lineage>
        <taxon>Eukaryota</taxon>
        <taxon>Fungi</taxon>
        <taxon>Dikarya</taxon>
        <taxon>Ascomycota</taxon>
        <taxon>Pezizomycotina</taxon>
        <taxon>Pezizomycetes</taxon>
        <taxon>Pezizales</taxon>
        <taxon>Discinaceae</taxon>
        <taxon>Discina</taxon>
    </lineage>
</organism>
<evidence type="ECO:0000313" key="4">
    <source>
        <dbReference type="Proteomes" id="UP001447188"/>
    </source>
</evidence>
<dbReference type="Pfam" id="PF13391">
    <property type="entry name" value="HNH_2"/>
    <property type="match status" value="1"/>
</dbReference>
<evidence type="ECO:0000259" key="2">
    <source>
        <dbReference type="Pfam" id="PF13391"/>
    </source>
</evidence>
<sequence length="565" mass="61874">MAMLPPLPSPLSPTSSSLIWVLPDPLYTENPQLYSHLTRGIQSKFGLTSPERSVLRAVLKHIPIGSSPDRSTAVTTLVDRILSLDPPRIKRLAEIFTNGLLDARSWGGTRKSVCSRAISLDSIDNSAPDTLESRMETPVLDESYSDIFQRLAISPFPDQRVIVDPESVEKKPTRRTAKHSRACLERQNSSCPLTTQSDIGLETAHLIPHSVAALKKSETSFWLLVAIYLGPDLRDRLYDIIRGADSYSTTNGLVLGCVMHKFFDKGVFYLIPRPTPDFDTQTSHYLDVCFQWKYSPDNLALCFTRLPPLPENQTTITSAGSITPALAPQARQIQDGDVFRLFTGDPARLPLPHPFLLSLHAALWEIIGCAGLGETGQDKRKRLRRPTPAAAAHGDSDDSADDANATARKRNKRGSKKDRKTKDMPKPAPAPAEQPSIGGPSTQASNHLNLGPSVPRTPVANAMTFLEREYLDFKLRQVVAGDVGFELETDDDDDDSCSVISDGLGKEFDAAGESSTDGSSSSGDYLSDEDEEEEPDSNTVMRQKFDEGRVGLTHESTGIGDGQHL</sequence>
<feature type="compositionally biased region" description="Basic residues" evidence="1">
    <location>
        <begin position="407"/>
        <end position="419"/>
    </location>
</feature>
<gene>
    <name evidence="3" type="ORF">Q9L58_010630</name>
</gene>
<name>A0ABR3G3K2_9PEZI</name>
<feature type="compositionally biased region" description="Polar residues" evidence="1">
    <location>
        <begin position="439"/>
        <end position="448"/>
    </location>
</feature>
<accession>A0ABR3G3K2</accession>
<protein>
    <recommendedName>
        <fullName evidence="2">HNH nuclease domain-containing protein</fullName>
    </recommendedName>
</protein>
<comment type="caution">
    <text evidence="3">The sequence shown here is derived from an EMBL/GenBank/DDBJ whole genome shotgun (WGS) entry which is preliminary data.</text>
</comment>
<evidence type="ECO:0000313" key="3">
    <source>
        <dbReference type="EMBL" id="KAL0630523.1"/>
    </source>
</evidence>
<feature type="region of interest" description="Disordered" evidence="1">
    <location>
        <begin position="377"/>
        <end position="455"/>
    </location>
</feature>
<dbReference type="Proteomes" id="UP001447188">
    <property type="component" value="Unassembled WGS sequence"/>
</dbReference>
<keyword evidence="4" id="KW-1185">Reference proteome</keyword>
<reference evidence="3 4" key="1">
    <citation type="submission" date="2024-02" db="EMBL/GenBank/DDBJ databases">
        <title>Discinaceae phylogenomics.</title>
        <authorList>
            <person name="Dirks A.C."/>
            <person name="James T.Y."/>
        </authorList>
    </citation>
    <scope>NUCLEOTIDE SEQUENCE [LARGE SCALE GENOMIC DNA]</scope>
    <source>
        <strain evidence="3 4">ACD0624</strain>
    </source>
</reference>
<dbReference type="InterPro" id="IPR003615">
    <property type="entry name" value="HNH_nuc"/>
</dbReference>
<feature type="domain" description="HNH nuclease" evidence="2">
    <location>
        <begin position="191"/>
        <end position="270"/>
    </location>
</feature>
<feature type="compositionally biased region" description="Low complexity" evidence="1">
    <location>
        <begin position="512"/>
        <end position="525"/>
    </location>
</feature>